<evidence type="ECO:0000256" key="1">
    <source>
        <dbReference type="ARBA" id="ARBA00006525"/>
    </source>
</evidence>
<name>A0A1W1C271_9ZZZZ</name>
<sequence>MQTEIDFHIDALDAMKKYPKELHFRGNLALLKRQKMAIVGSRKPNQYAREMTHILASKLAKAGVCIVSGGAIGVDAIAHKAVGSENTIMVAATGLDKRYPAINKKLIESIEEEGLVLSQFAEGTPSTKYNFVLRNELVVALGDVLIVTYADVNSGTMRSVEYALKMGKKIFVLAHRIGESEATNRLLSETKAEAIYDIDSFVKKFTAFDVTTSTQEDTFLDYCKATPTYEEALKRFPTRLFEAELGGEIFVKNAKVYIA</sequence>
<organism evidence="3">
    <name type="scientific">hydrothermal vent metagenome</name>
    <dbReference type="NCBI Taxonomy" id="652676"/>
    <lineage>
        <taxon>unclassified sequences</taxon>
        <taxon>metagenomes</taxon>
        <taxon>ecological metagenomes</taxon>
    </lineage>
</organism>
<dbReference type="SUPFAM" id="SSF102405">
    <property type="entry name" value="MCP/YpsA-like"/>
    <property type="match status" value="1"/>
</dbReference>
<accession>A0A1W1C271</accession>
<gene>
    <name evidence="3" type="ORF">MNB_SM-5-139</name>
</gene>
<evidence type="ECO:0000259" key="2">
    <source>
        <dbReference type="Pfam" id="PF02481"/>
    </source>
</evidence>
<dbReference type="GO" id="GO:0009294">
    <property type="term" value="P:DNA-mediated transformation"/>
    <property type="evidence" value="ECO:0007669"/>
    <property type="project" value="InterPro"/>
</dbReference>
<reference evidence="3" key="1">
    <citation type="submission" date="2016-10" db="EMBL/GenBank/DDBJ databases">
        <authorList>
            <person name="de Groot N.N."/>
        </authorList>
    </citation>
    <scope>NUCLEOTIDE SEQUENCE</scope>
</reference>
<dbReference type="Pfam" id="PF02481">
    <property type="entry name" value="DNA_processg_A"/>
    <property type="match status" value="1"/>
</dbReference>
<dbReference type="Gene3D" id="3.40.50.450">
    <property type="match status" value="1"/>
</dbReference>
<dbReference type="PANTHER" id="PTHR43022:SF1">
    <property type="entry name" value="PROTEIN SMF"/>
    <property type="match status" value="1"/>
</dbReference>
<protein>
    <submittedName>
        <fullName evidence="3">Rossmann fold nucleotide-binding protein Smf possibly involved in DNA uptake</fullName>
    </submittedName>
</protein>
<dbReference type="InterPro" id="IPR057666">
    <property type="entry name" value="DrpA_SLOG"/>
</dbReference>
<feature type="domain" description="Smf/DprA SLOG" evidence="2">
    <location>
        <begin position="12"/>
        <end position="205"/>
    </location>
</feature>
<comment type="similarity">
    <text evidence="1">Belongs to the DprA/Smf family.</text>
</comment>
<proteinExistence type="inferred from homology"/>
<dbReference type="AlphaFoldDB" id="A0A1W1C271"/>
<evidence type="ECO:0000313" key="3">
    <source>
        <dbReference type="EMBL" id="SFV59834.1"/>
    </source>
</evidence>
<dbReference type="PANTHER" id="PTHR43022">
    <property type="entry name" value="PROTEIN SMF"/>
    <property type="match status" value="1"/>
</dbReference>
<dbReference type="InterPro" id="IPR003488">
    <property type="entry name" value="DprA"/>
</dbReference>
<dbReference type="EMBL" id="FPHH01000056">
    <property type="protein sequence ID" value="SFV59834.1"/>
    <property type="molecule type" value="Genomic_DNA"/>
</dbReference>